<accession>A0A8H8R4H1</accession>
<evidence type="ECO:0000313" key="2">
    <source>
        <dbReference type="Proteomes" id="UP000431533"/>
    </source>
</evidence>
<dbReference type="Proteomes" id="UP000431533">
    <property type="component" value="Unassembled WGS sequence"/>
</dbReference>
<dbReference type="RefSeq" id="XP_031007215.1">
    <property type="nucleotide sequence ID" value="XM_031147833.1"/>
</dbReference>
<evidence type="ECO:0008006" key="3">
    <source>
        <dbReference type="Google" id="ProtNLM"/>
    </source>
</evidence>
<dbReference type="OrthoDB" id="3200163at2759"/>
<dbReference type="EMBL" id="QGMH01000031">
    <property type="protein sequence ID" value="TVY28427.1"/>
    <property type="molecule type" value="Genomic_DNA"/>
</dbReference>
<name>A0A8H8R4H1_9HELO</name>
<dbReference type="GeneID" id="41983057"/>
<dbReference type="AlphaFoldDB" id="A0A8H8R4H1"/>
<sequence length="540" mass="61761">MADAILGIVAGGIGIASLAIQLVEVAQKLHSFWDTLETANSNIERIKDHLLLMQTISNSIVDIANQEPNINCEESVTRSLDICKIRTRNLEKQINSGVLNGAGRKSKRGLSSFKTALKDKTIQNIESQLRGNVMMLLVSLQLFFHHVQSQKLNYLSSRISHLSVPLVSHHDLAGIPEAYKLLNVDSKPLSESKNSSEAPSKSIHRNGRIELSRREHRRAFIKLDIYTFLKKLSSTLGISLHPIWKMFQLKYAFGVTYTSVEFSNYNRSVYFEDALYSNIKRRLKVILPIASFQIQTSSTPWSLTSYPITPCQSQIFTICADGNIDTVKQWFKNSWVSPFVVNQHGKNLLHHSIEDRRKGLRGYSRQSTRVQIQRPTTPKAGRTLLDDAPFNFGWWTQLCHDDQAVSWQSIYLLRSGANSHARTLEGDLTPLDTFMRGCTAHSVDHATKWPQALSESGVVLYEYSREEQRLHAPEHYLNSTWDGELWRWIPTKRRVIYKYGNTVSEVAIWLEDYDALSWFQCWRHDLKIFGVLTLSESLLR</sequence>
<protein>
    <recommendedName>
        <fullName evidence="3">Fungal N-terminal domain-containing protein</fullName>
    </recommendedName>
</protein>
<comment type="caution">
    <text evidence="1">The sequence shown here is derived from an EMBL/GenBank/DDBJ whole genome shotgun (WGS) entry which is preliminary data.</text>
</comment>
<evidence type="ECO:0000313" key="1">
    <source>
        <dbReference type="EMBL" id="TVY28427.1"/>
    </source>
</evidence>
<proteinExistence type="predicted"/>
<organism evidence="1 2">
    <name type="scientific">Lachnellula hyalina</name>
    <dbReference type="NCBI Taxonomy" id="1316788"/>
    <lineage>
        <taxon>Eukaryota</taxon>
        <taxon>Fungi</taxon>
        <taxon>Dikarya</taxon>
        <taxon>Ascomycota</taxon>
        <taxon>Pezizomycotina</taxon>
        <taxon>Leotiomycetes</taxon>
        <taxon>Helotiales</taxon>
        <taxon>Lachnaceae</taxon>
        <taxon>Lachnellula</taxon>
    </lineage>
</organism>
<reference evidence="1 2" key="1">
    <citation type="submission" date="2018-05" db="EMBL/GenBank/DDBJ databases">
        <title>Genome sequencing and assembly of the regulated plant pathogen Lachnellula willkommii and related sister species for the development of diagnostic species identification markers.</title>
        <authorList>
            <person name="Giroux E."/>
            <person name="Bilodeau G."/>
        </authorList>
    </citation>
    <scope>NUCLEOTIDE SEQUENCE [LARGE SCALE GENOMIC DNA]</scope>
    <source>
        <strain evidence="1 2">CBS 185.66</strain>
    </source>
</reference>
<keyword evidence="2" id="KW-1185">Reference proteome</keyword>
<gene>
    <name evidence="1" type="ORF">LHYA1_G002859</name>
</gene>